<organism evidence="3 4">
    <name type="scientific">Candidatus Limenecus avicola</name>
    <dbReference type="NCBI Taxonomy" id="2840847"/>
    <lineage>
        <taxon>Bacteria</taxon>
        <taxon>Bacillati</taxon>
        <taxon>Bacillota</taxon>
        <taxon>Clostridia</taxon>
        <taxon>Eubacteriales</taxon>
        <taxon>Clostridiaceae</taxon>
        <taxon>Clostridiaceae incertae sedis</taxon>
        <taxon>Candidatus Limenecus</taxon>
    </lineage>
</organism>
<feature type="domain" description="NAD-dependent epimerase/dehydratase" evidence="2">
    <location>
        <begin position="3"/>
        <end position="223"/>
    </location>
</feature>
<dbReference type="EMBL" id="DVOD01000007">
    <property type="protein sequence ID" value="HIU91618.1"/>
    <property type="molecule type" value="Genomic_DNA"/>
</dbReference>
<dbReference type="AlphaFoldDB" id="A0A9D1MXZ9"/>
<gene>
    <name evidence="3" type="ORF">IAD26_00640</name>
</gene>
<evidence type="ECO:0000259" key="2">
    <source>
        <dbReference type="Pfam" id="PF01370"/>
    </source>
</evidence>
<dbReference type="PANTHER" id="PTHR43000">
    <property type="entry name" value="DTDP-D-GLUCOSE 4,6-DEHYDRATASE-RELATED"/>
    <property type="match status" value="1"/>
</dbReference>
<reference evidence="3" key="2">
    <citation type="journal article" date="2021" name="PeerJ">
        <title>Extensive microbial diversity within the chicken gut microbiome revealed by metagenomics and culture.</title>
        <authorList>
            <person name="Gilroy R."/>
            <person name="Ravi A."/>
            <person name="Getino M."/>
            <person name="Pursley I."/>
            <person name="Horton D.L."/>
            <person name="Alikhan N.F."/>
            <person name="Baker D."/>
            <person name="Gharbi K."/>
            <person name="Hall N."/>
            <person name="Watson M."/>
            <person name="Adriaenssens E.M."/>
            <person name="Foster-Nyarko E."/>
            <person name="Jarju S."/>
            <person name="Secka A."/>
            <person name="Antonio M."/>
            <person name="Oren A."/>
            <person name="Chaudhuri R.R."/>
            <person name="La Ragione R."/>
            <person name="Hildebrand F."/>
            <person name="Pallen M.J."/>
        </authorList>
    </citation>
    <scope>NUCLEOTIDE SEQUENCE</scope>
    <source>
        <strain evidence="3">CHK154-7741</strain>
    </source>
</reference>
<comment type="caution">
    <text evidence="3">The sequence shown here is derived from an EMBL/GenBank/DDBJ whole genome shotgun (WGS) entry which is preliminary data.</text>
</comment>
<proteinExistence type="inferred from homology"/>
<comment type="similarity">
    <text evidence="1">Belongs to the NAD(P)-dependent epimerase/dehydratase family.</text>
</comment>
<dbReference type="SUPFAM" id="SSF51735">
    <property type="entry name" value="NAD(P)-binding Rossmann-fold domains"/>
    <property type="match status" value="1"/>
</dbReference>
<dbReference type="Proteomes" id="UP000886748">
    <property type="component" value="Unassembled WGS sequence"/>
</dbReference>
<sequence length="281" mass="32148">MKVLVTGANGYIGSHLVKALLDESVEVVAVDINHDYIDDRAQKFDTDIFSQNKNYFDFFNKPDVLIHLACKDVPVHNSLYHIESISKNFDFIKNLVDNGLKQVITVGSMHDIGYYEGEVKEDVEPHPMSFYGISKDTLRRLLEVYTKDKDVVYQHLRFFYTYGDDMHSSGSVFSKILQMAAEGKETFPFTDGKNKFDYIEINELAKQIAAVAMQKEVKGIINCCSGKPVSIKEQVEFFIKLHNLSIKPDFGKYPSRPYDSPCIYGDNTKIRKIMEQKSAKH</sequence>
<dbReference type="InterPro" id="IPR001509">
    <property type="entry name" value="Epimerase_deHydtase"/>
</dbReference>
<name>A0A9D1MXZ9_9CLOT</name>
<evidence type="ECO:0000313" key="4">
    <source>
        <dbReference type="Proteomes" id="UP000886748"/>
    </source>
</evidence>
<dbReference type="Pfam" id="PF01370">
    <property type="entry name" value="Epimerase"/>
    <property type="match status" value="1"/>
</dbReference>
<dbReference type="Gene3D" id="3.40.50.720">
    <property type="entry name" value="NAD(P)-binding Rossmann-like Domain"/>
    <property type="match status" value="1"/>
</dbReference>
<protein>
    <submittedName>
        <fullName evidence="3">NAD(P)-dependent oxidoreductase</fullName>
    </submittedName>
</protein>
<evidence type="ECO:0000313" key="3">
    <source>
        <dbReference type="EMBL" id="HIU91618.1"/>
    </source>
</evidence>
<accession>A0A9D1MXZ9</accession>
<dbReference type="InterPro" id="IPR036291">
    <property type="entry name" value="NAD(P)-bd_dom_sf"/>
</dbReference>
<evidence type="ECO:0000256" key="1">
    <source>
        <dbReference type="ARBA" id="ARBA00007637"/>
    </source>
</evidence>
<reference evidence="3" key="1">
    <citation type="submission" date="2020-10" db="EMBL/GenBank/DDBJ databases">
        <authorList>
            <person name="Gilroy R."/>
        </authorList>
    </citation>
    <scope>NUCLEOTIDE SEQUENCE</scope>
    <source>
        <strain evidence="3">CHK154-7741</strain>
    </source>
</reference>